<dbReference type="InterPro" id="IPR006600">
    <property type="entry name" value="HTH_CenpB_DNA-bd_dom"/>
</dbReference>
<feature type="domain" description="HTH CENPB-type" evidence="4">
    <location>
        <begin position="70"/>
        <end position="150"/>
    </location>
</feature>
<accession>A0A0M3KAH7</accession>
<dbReference type="Pfam" id="PF04218">
    <property type="entry name" value="CENP-B_N"/>
    <property type="match status" value="1"/>
</dbReference>
<dbReference type="OrthoDB" id="5875523at2759"/>
<dbReference type="InterPro" id="IPR007889">
    <property type="entry name" value="HTH_Psq"/>
</dbReference>
<keyword evidence="3" id="KW-0539">Nucleus</keyword>
<evidence type="ECO:0000256" key="1">
    <source>
        <dbReference type="ARBA" id="ARBA00004123"/>
    </source>
</evidence>
<dbReference type="InterPro" id="IPR009057">
    <property type="entry name" value="Homeodomain-like_sf"/>
</dbReference>
<dbReference type="SUPFAM" id="SSF46689">
    <property type="entry name" value="Homeodomain-like"/>
    <property type="match status" value="2"/>
</dbReference>
<dbReference type="AlphaFoldDB" id="A0A0M3KAH7"/>
<dbReference type="GO" id="GO:0003677">
    <property type="term" value="F:DNA binding"/>
    <property type="evidence" value="ECO:0007669"/>
    <property type="project" value="UniProtKB-KW"/>
</dbReference>
<comment type="subcellular location">
    <subcellularLocation>
        <location evidence="1">Nucleus</location>
    </subcellularLocation>
</comment>
<reference evidence="7" key="1">
    <citation type="submission" date="2017-02" db="UniProtKB">
        <authorList>
            <consortium name="WormBaseParasite"/>
        </authorList>
    </citation>
    <scope>IDENTIFICATION</scope>
</reference>
<evidence type="ECO:0000313" key="5">
    <source>
        <dbReference type="EMBL" id="VDK60243.1"/>
    </source>
</evidence>
<dbReference type="Pfam" id="PF03221">
    <property type="entry name" value="HTH_Tnp_Tc5"/>
    <property type="match status" value="1"/>
</dbReference>
<dbReference type="EMBL" id="UYRR01034056">
    <property type="protein sequence ID" value="VDK60243.1"/>
    <property type="molecule type" value="Genomic_DNA"/>
</dbReference>
<organism evidence="7">
    <name type="scientific">Anisakis simplex</name>
    <name type="common">Herring worm</name>
    <dbReference type="NCBI Taxonomy" id="6269"/>
    <lineage>
        <taxon>Eukaryota</taxon>
        <taxon>Metazoa</taxon>
        <taxon>Ecdysozoa</taxon>
        <taxon>Nematoda</taxon>
        <taxon>Chromadorea</taxon>
        <taxon>Rhabditida</taxon>
        <taxon>Spirurina</taxon>
        <taxon>Ascaridomorpha</taxon>
        <taxon>Ascaridoidea</taxon>
        <taxon>Anisakidae</taxon>
        <taxon>Anisakis</taxon>
        <taxon>Anisakis simplex complex</taxon>
    </lineage>
</organism>
<dbReference type="Proteomes" id="UP000267096">
    <property type="component" value="Unassembled WGS sequence"/>
</dbReference>
<keyword evidence="6" id="KW-1185">Reference proteome</keyword>
<reference evidence="5 6" key="2">
    <citation type="submission" date="2018-11" db="EMBL/GenBank/DDBJ databases">
        <authorList>
            <consortium name="Pathogen Informatics"/>
        </authorList>
    </citation>
    <scope>NUCLEOTIDE SEQUENCE [LARGE SCALE GENOMIC DNA]</scope>
</reference>
<evidence type="ECO:0000313" key="7">
    <source>
        <dbReference type="WBParaSite" id="ASIM_0001797301-mRNA-1"/>
    </source>
</evidence>
<evidence type="ECO:0000256" key="3">
    <source>
        <dbReference type="ARBA" id="ARBA00023242"/>
    </source>
</evidence>
<keyword evidence="2" id="KW-0238">DNA-binding</keyword>
<proteinExistence type="predicted"/>
<dbReference type="WBParaSite" id="ASIM_0001797301-mRNA-1">
    <property type="protein sequence ID" value="ASIM_0001797301-mRNA-1"/>
    <property type="gene ID" value="ASIM_0001797301"/>
</dbReference>
<sequence>MSESEYSVFGNKKRKTLSLECKIDIINEFDGGMKICEIGRKMDLAESTVRTVIKDRERIRAAVESDQCLNSSVIRHEIFNKMERMLKSWYRSQIRMNNHCIDQSTVCRQAKWIFERLKEEAGETAKDETFLASNGWFNRFKNRCDWLNIAENSDEVLSVDSDSGSSSFLDKYKLVCQ</sequence>
<dbReference type="GO" id="GO:0005634">
    <property type="term" value="C:nucleus"/>
    <property type="evidence" value="ECO:0007669"/>
    <property type="project" value="UniProtKB-SubCell"/>
</dbReference>
<protein>
    <submittedName>
        <fullName evidence="7">HTH CENPB-type domain-containing protein</fullName>
    </submittedName>
</protein>
<gene>
    <name evidence="5" type="ORF">ASIM_LOCUS17375</name>
</gene>
<evidence type="ECO:0000256" key="2">
    <source>
        <dbReference type="ARBA" id="ARBA00023125"/>
    </source>
</evidence>
<dbReference type="PROSITE" id="PS51253">
    <property type="entry name" value="HTH_CENPB"/>
    <property type="match status" value="1"/>
</dbReference>
<evidence type="ECO:0000313" key="6">
    <source>
        <dbReference type="Proteomes" id="UP000267096"/>
    </source>
</evidence>
<name>A0A0M3KAH7_ANISI</name>
<evidence type="ECO:0000259" key="4">
    <source>
        <dbReference type="PROSITE" id="PS51253"/>
    </source>
</evidence>
<dbReference type="Gene3D" id="1.10.10.60">
    <property type="entry name" value="Homeodomain-like"/>
    <property type="match status" value="2"/>
</dbReference>